<organism evidence="1 2">
    <name type="scientific">Clonostachys byssicola</name>
    <dbReference type="NCBI Taxonomy" id="160290"/>
    <lineage>
        <taxon>Eukaryota</taxon>
        <taxon>Fungi</taxon>
        <taxon>Dikarya</taxon>
        <taxon>Ascomycota</taxon>
        <taxon>Pezizomycotina</taxon>
        <taxon>Sordariomycetes</taxon>
        <taxon>Hypocreomycetidae</taxon>
        <taxon>Hypocreales</taxon>
        <taxon>Bionectriaceae</taxon>
        <taxon>Clonostachys</taxon>
    </lineage>
</organism>
<dbReference type="Proteomes" id="UP000754883">
    <property type="component" value="Unassembled WGS sequence"/>
</dbReference>
<sequence length="67" mass="7554">MRMLGLTLLANASVGHVKSEMWVEMPLSRCNVCSYLVAGSVTGRYQWSYYLQKEEPGEDPEVDEGKL</sequence>
<protein>
    <submittedName>
        <fullName evidence="1">Uncharacterized protein</fullName>
    </submittedName>
</protein>
<keyword evidence="2" id="KW-1185">Reference proteome</keyword>
<name>A0A9N9U3S6_9HYPO</name>
<accession>A0A9N9U3S6</accession>
<dbReference type="EMBL" id="CABFNO020001240">
    <property type="protein sequence ID" value="CAG9971322.1"/>
    <property type="molecule type" value="Genomic_DNA"/>
</dbReference>
<dbReference type="AlphaFoldDB" id="A0A9N9U3S6"/>
<evidence type="ECO:0000313" key="2">
    <source>
        <dbReference type="Proteomes" id="UP000754883"/>
    </source>
</evidence>
<reference evidence="1" key="1">
    <citation type="submission" date="2021-10" db="EMBL/GenBank/DDBJ databases">
        <authorList>
            <person name="Piombo E."/>
        </authorList>
    </citation>
    <scope>NUCLEOTIDE SEQUENCE</scope>
</reference>
<evidence type="ECO:0000313" key="1">
    <source>
        <dbReference type="EMBL" id="CAG9971322.1"/>
    </source>
</evidence>
<gene>
    <name evidence="1" type="ORF">CBYS24578_00000381</name>
</gene>
<proteinExistence type="predicted"/>
<comment type="caution">
    <text evidence="1">The sequence shown here is derived from an EMBL/GenBank/DDBJ whole genome shotgun (WGS) entry which is preliminary data.</text>
</comment>